<reference evidence="4 5" key="1">
    <citation type="submission" date="2020-09" db="EMBL/GenBank/DDBJ databases">
        <title>Roseomonas.</title>
        <authorList>
            <person name="Zhu W."/>
        </authorList>
    </citation>
    <scope>NUCLEOTIDE SEQUENCE [LARGE SCALE GENOMIC DNA]</scope>
    <source>
        <strain evidence="4 5">1311</strain>
    </source>
</reference>
<dbReference type="InterPro" id="IPR035089">
    <property type="entry name" value="Phage_sheath_subtilisin"/>
</dbReference>
<dbReference type="PANTHER" id="PTHR35861">
    <property type="match status" value="1"/>
</dbReference>
<dbReference type="PANTHER" id="PTHR35861:SF1">
    <property type="entry name" value="PHAGE TAIL SHEATH PROTEIN"/>
    <property type="match status" value="1"/>
</dbReference>
<gene>
    <name evidence="4" type="ORF">IAI60_16315</name>
</gene>
<evidence type="ECO:0000259" key="2">
    <source>
        <dbReference type="Pfam" id="PF04984"/>
    </source>
</evidence>
<dbReference type="Gene3D" id="3.40.50.11780">
    <property type="match status" value="2"/>
</dbReference>
<evidence type="ECO:0000313" key="5">
    <source>
        <dbReference type="Proteomes" id="UP001518990"/>
    </source>
</evidence>
<comment type="similarity">
    <text evidence="1">Belongs to the myoviridae tail sheath protein family.</text>
</comment>
<sequence>MDRAPGLYWTPPRKPAALPATAIDVPAFIGLAERGPLHAVTVVEGWPGFKEIFGGFWSGAQLAWTVRGFFENGGRRCHVVRVAAAPAAALSSGVQPANRLSSLVDSTLGFAAGAAVRVEQAVDTTATGPQPVDRQASIVADAGGLLAGDRVAISQAGQRTIWRVLQDVDPAAQRLTWDSALPPEYDLTQPIDFSLTRAVMWLLDHAAPGALHWAAPLPDSLALNRPMRFMTGTAPAEGVLYDENGAPILRIAAATAGAWGNALEVRLSRGVSAETRSRSVPVADAPDALSAASLNGFSEGATLTLSQDGTPPLRRRLRGIDTTARRLLLDQSLVGFSMGDAASGARPISVRSESFSLTVLEAGRLVESHGALALPESGDLPLISRRILATRLATPPGYPMPDPQAGLFPAGVLLLSGGRDGCAAVTDLDLLGGLELLAQVDEPAAIAIPDAQPEPTAARQTATLPAMPPDPCVLDGAPSMSLPEAIVSVREAMPPLTSSDLRTVQRAMIAQCEERGDRIALLDAPRGGVADPFDPDAVRDWRIGIETRFGALYWPWLQVADSDAPRAASRLIPPCGHVLGMVAASDAGFGPQKAPANLPMEWVQAVTREAEETRRALLNEAGINVIRALPARGIRACGARSLSQEPDHRLLNMRRIMIMLRRALRVGLAWVPFEPDNTMLRRQIRGALESFLEELWRQGVLAGTVAEEAFAISMEPPDDGRLVINIAVAPVAPAEFVLLTLTRQDEAVEIAEPMVPQRDRLGAAA</sequence>
<dbReference type="EMBL" id="JACTNF010000018">
    <property type="protein sequence ID" value="MBO1076183.1"/>
    <property type="molecule type" value="Genomic_DNA"/>
</dbReference>
<evidence type="ECO:0000259" key="3">
    <source>
        <dbReference type="Pfam" id="PF17482"/>
    </source>
</evidence>
<organism evidence="4 5">
    <name type="scientific">Roseomonas marmotae</name>
    <dbReference type="NCBI Taxonomy" id="2768161"/>
    <lineage>
        <taxon>Bacteria</taxon>
        <taxon>Pseudomonadati</taxon>
        <taxon>Pseudomonadota</taxon>
        <taxon>Alphaproteobacteria</taxon>
        <taxon>Acetobacterales</taxon>
        <taxon>Roseomonadaceae</taxon>
        <taxon>Roseomonas</taxon>
    </lineage>
</organism>
<protein>
    <submittedName>
        <fullName evidence="4">Phage tail sheath family protein</fullName>
    </submittedName>
</protein>
<dbReference type="Proteomes" id="UP001518990">
    <property type="component" value="Unassembled WGS sequence"/>
</dbReference>
<comment type="caution">
    <text evidence="4">The sequence shown here is derived from an EMBL/GenBank/DDBJ whole genome shotgun (WGS) entry which is preliminary data.</text>
</comment>
<evidence type="ECO:0000313" key="4">
    <source>
        <dbReference type="EMBL" id="MBO1076183.1"/>
    </source>
</evidence>
<dbReference type="InterPro" id="IPR052042">
    <property type="entry name" value="Tail_sheath_structural"/>
</dbReference>
<dbReference type="Pfam" id="PF17482">
    <property type="entry name" value="Phage_sheath_1C"/>
    <property type="match status" value="1"/>
</dbReference>
<feature type="domain" description="Tail sheath protein C-terminal" evidence="3">
    <location>
        <begin position="645"/>
        <end position="740"/>
    </location>
</feature>
<keyword evidence="5" id="KW-1185">Reference proteome</keyword>
<dbReference type="Pfam" id="PF04984">
    <property type="entry name" value="Phage_sheath_1"/>
    <property type="match status" value="1"/>
</dbReference>
<name>A0ABS3KFD1_9PROT</name>
<proteinExistence type="inferred from homology"/>
<feature type="domain" description="Tail sheath protein subtilisin-like" evidence="2">
    <location>
        <begin position="499"/>
        <end position="641"/>
    </location>
</feature>
<evidence type="ECO:0000256" key="1">
    <source>
        <dbReference type="ARBA" id="ARBA00008005"/>
    </source>
</evidence>
<accession>A0ABS3KFD1</accession>
<dbReference type="InterPro" id="IPR020287">
    <property type="entry name" value="Tail_sheath_C"/>
</dbReference>
<dbReference type="RefSeq" id="WP_207448932.1">
    <property type="nucleotide sequence ID" value="NZ_CP061095.1"/>
</dbReference>